<dbReference type="PANTHER" id="PTHR24208:SF128">
    <property type="entry name" value="LIM3, ISOFORM G"/>
    <property type="match status" value="1"/>
</dbReference>
<dbReference type="GO" id="GO:0046872">
    <property type="term" value="F:metal ion binding"/>
    <property type="evidence" value="ECO:0007669"/>
    <property type="project" value="UniProtKB-KW"/>
</dbReference>
<dbReference type="GO" id="GO:0000981">
    <property type="term" value="F:DNA-binding transcription factor activity, RNA polymerase II-specific"/>
    <property type="evidence" value="ECO:0007669"/>
    <property type="project" value="InterPro"/>
</dbReference>
<comment type="caution">
    <text evidence="15">The sequence shown here is derived from an EMBL/GenBank/DDBJ whole genome shotgun (WGS) entry which is preliminary data.</text>
</comment>
<dbReference type="GO" id="GO:0030182">
    <property type="term" value="P:neuron differentiation"/>
    <property type="evidence" value="ECO:0007669"/>
    <property type="project" value="TreeGrafter"/>
</dbReference>
<dbReference type="InterPro" id="IPR017970">
    <property type="entry name" value="Homeobox_CS"/>
</dbReference>
<feature type="DNA-binding region" description="Homeobox" evidence="9">
    <location>
        <begin position="331"/>
        <end position="390"/>
    </location>
</feature>
<dbReference type="SUPFAM" id="SSF57716">
    <property type="entry name" value="Glucocorticoid receptor-like (DNA-binding domain)"/>
    <property type="match status" value="1"/>
</dbReference>
<dbReference type="Gene3D" id="2.10.110.10">
    <property type="entry name" value="Cysteine Rich Protein"/>
    <property type="match status" value="2"/>
</dbReference>
<feature type="domain" description="Homeobox" evidence="14">
    <location>
        <begin position="329"/>
        <end position="389"/>
    </location>
</feature>
<dbReference type="GO" id="GO:0000977">
    <property type="term" value="F:RNA polymerase II transcription regulatory region sequence-specific DNA binding"/>
    <property type="evidence" value="ECO:0007669"/>
    <property type="project" value="TreeGrafter"/>
</dbReference>
<keyword evidence="7 9" id="KW-0371">Homeobox</keyword>
<keyword evidence="6 9" id="KW-0238">DNA-binding</keyword>
<evidence type="ECO:0000259" key="13">
    <source>
        <dbReference type="PROSITE" id="PS50023"/>
    </source>
</evidence>
<evidence type="ECO:0000256" key="11">
    <source>
        <dbReference type="RuleBase" id="RU000682"/>
    </source>
</evidence>
<dbReference type="PROSITE" id="PS00478">
    <property type="entry name" value="LIM_DOMAIN_1"/>
    <property type="match status" value="1"/>
</dbReference>
<dbReference type="InterPro" id="IPR001781">
    <property type="entry name" value="Znf_LIM"/>
</dbReference>
<dbReference type="InterPro" id="IPR050453">
    <property type="entry name" value="LIM_Homeobox_TF"/>
</dbReference>
<dbReference type="AlphaFoldDB" id="A0A813M943"/>
<dbReference type="InterPro" id="IPR001356">
    <property type="entry name" value="HD"/>
</dbReference>
<evidence type="ECO:0000256" key="12">
    <source>
        <dbReference type="SAM" id="MobiDB-lite"/>
    </source>
</evidence>
<evidence type="ECO:0000313" key="16">
    <source>
        <dbReference type="Proteomes" id="UP000663879"/>
    </source>
</evidence>
<dbReference type="SMART" id="SM00389">
    <property type="entry name" value="HOX"/>
    <property type="match status" value="1"/>
</dbReference>
<dbReference type="Pfam" id="PF00046">
    <property type="entry name" value="Homeodomain"/>
    <property type="match status" value="1"/>
</dbReference>
<keyword evidence="5 10" id="KW-0440">LIM domain</keyword>
<dbReference type="SMART" id="SM00132">
    <property type="entry name" value="LIM"/>
    <property type="match status" value="2"/>
</dbReference>
<evidence type="ECO:0000256" key="2">
    <source>
        <dbReference type="ARBA" id="ARBA00022723"/>
    </source>
</evidence>
<proteinExistence type="predicted"/>
<dbReference type="Gene3D" id="1.10.10.60">
    <property type="entry name" value="Homeodomain-like"/>
    <property type="match status" value="1"/>
</dbReference>
<feature type="compositionally biased region" description="Basic residues" evidence="12">
    <location>
        <begin position="139"/>
        <end position="149"/>
    </location>
</feature>
<evidence type="ECO:0000256" key="8">
    <source>
        <dbReference type="ARBA" id="ARBA00023242"/>
    </source>
</evidence>
<keyword evidence="16" id="KW-1185">Reference proteome</keyword>
<dbReference type="GO" id="GO:0005634">
    <property type="term" value="C:nucleus"/>
    <property type="evidence" value="ECO:0007669"/>
    <property type="project" value="UniProtKB-SubCell"/>
</dbReference>
<accession>A0A813M943</accession>
<feature type="domain" description="LIM zinc-binding" evidence="13">
    <location>
        <begin position="201"/>
        <end position="260"/>
    </location>
</feature>
<feature type="compositionally biased region" description="Acidic residues" evidence="12">
    <location>
        <begin position="93"/>
        <end position="125"/>
    </location>
</feature>
<keyword evidence="3" id="KW-0677">Repeat</keyword>
<keyword evidence="2 10" id="KW-0479">Metal-binding</keyword>
<evidence type="ECO:0000256" key="4">
    <source>
        <dbReference type="ARBA" id="ARBA00022833"/>
    </source>
</evidence>
<dbReference type="Proteomes" id="UP000663879">
    <property type="component" value="Unassembled WGS sequence"/>
</dbReference>
<dbReference type="FunFam" id="2.10.110.10:FF:000032">
    <property type="entry name" value="LIM/homeobox protein Lhx3"/>
    <property type="match status" value="1"/>
</dbReference>
<evidence type="ECO:0000256" key="10">
    <source>
        <dbReference type="PROSITE-ProRule" id="PRU00125"/>
    </source>
</evidence>
<name>A0A813M943_9BILA</name>
<sequence>MLVRPNNQNIQDQFRYDQLNQINFNNQIDMQNYNQIRLPNMNPNYSSSSCGSSASPSSSGSLLMPIIHESNGLLNCDLNLTQLQSIDDDEDYVEHDLGDSEGDMDTEEDEEDDDESESEASDSENELNSFDPSNDDKNKKRKRNKKSKLKGCDRTIQSDQKISNLNNYNSMNIPNNDVEKNFVTITQKDELTSQIQNVKIPKCSACLEAILEKFVLKVEDYFFHMKCLKCGDCELKLSDKCYIRDGLVYCREDFFRKFGTKCSGCNNGISPTEAVRRAHNNVYHLKCFTCKICQIEFQTGDEFYLMDDKKLTCKTDYETAKAKELEYDDNNKRPRTTISAKQLDVLKQAYNNSSKPPRHIREQLAAETNLDMRVVQVWFQNRRAKEKRLKKDAGRRWAAASAPTTANNYMPNSSSSICFNNTSNKTSNGLVKNKSLNKGNKTRAKKNKFGDNDASSDDEDEDLSFDDMISNSGSEDQDSMLMPSSGYFTNLASSLANTGFAPVHSNTPLMNNSGQKLTNPMHMNLINEQTNPTYTILNRIPSPNLDKQRFFDLNSPNSNYFNNLDLRNNHPNQMQNITSA</sequence>
<feature type="domain" description="LIM zinc-binding" evidence="13">
    <location>
        <begin position="261"/>
        <end position="323"/>
    </location>
</feature>
<keyword evidence="4 10" id="KW-0862">Zinc</keyword>
<protein>
    <submittedName>
        <fullName evidence="15">Uncharacterized protein</fullName>
    </submittedName>
</protein>
<feature type="compositionally biased region" description="Polar residues" evidence="12">
    <location>
        <begin position="402"/>
        <end position="439"/>
    </location>
</feature>
<evidence type="ECO:0000259" key="14">
    <source>
        <dbReference type="PROSITE" id="PS50071"/>
    </source>
</evidence>
<evidence type="ECO:0000256" key="1">
    <source>
        <dbReference type="ARBA" id="ARBA00004123"/>
    </source>
</evidence>
<dbReference type="FunFam" id="1.10.10.60:FF:000219">
    <property type="entry name" value="LIM/homeobox protein Lhx3"/>
    <property type="match status" value="1"/>
</dbReference>
<dbReference type="CDD" id="cd00086">
    <property type="entry name" value="homeodomain"/>
    <property type="match status" value="1"/>
</dbReference>
<dbReference type="PANTHER" id="PTHR24208">
    <property type="entry name" value="LIM/HOMEOBOX PROTEIN LHX"/>
    <property type="match status" value="1"/>
</dbReference>
<evidence type="ECO:0000256" key="7">
    <source>
        <dbReference type="ARBA" id="ARBA00023155"/>
    </source>
</evidence>
<dbReference type="PROSITE" id="PS00027">
    <property type="entry name" value="HOMEOBOX_1"/>
    <property type="match status" value="1"/>
</dbReference>
<dbReference type="PROSITE" id="PS50071">
    <property type="entry name" value="HOMEOBOX_2"/>
    <property type="match status" value="1"/>
</dbReference>
<feature type="region of interest" description="Disordered" evidence="12">
    <location>
        <begin position="390"/>
        <end position="482"/>
    </location>
</feature>
<keyword evidence="8 9" id="KW-0539">Nucleus</keyword>
<dbReference type="InterPro" id="IPR009057">
    <property type="entry name" value="Homeodomain-like_sf"/>
</dbReference>
<organism evidence="15 16">
    <name type="scientific">Brachionus calyciflorus</name>
    <dbReference type="NCBI Taxonomy" id="104777"/>
    <lineage>
        <taxon>Eukaryota</taxon>
        <taxon>Metazoa</taxon>
        <taxon>Spiralia</taxon>
        <taxon>Gnathifera</taxon>
        <taxon>Rotifera</taxon>
        <taxon>Eurotatoria</taxon>
        <taxon>Monogononta</taxon>
        <taxon>Pseudotrocha</taxon>
        <taxon>Ploima</taxon>
        <taxon>Brachionidae</taxon>
        <taxon>Brachionus</taxon>
    </lineage>
</organism>
<gene>
    <name evidence="15" type="ORF">OXX778_LOCUS1720</name>
</gene>
<dbReference type="EMBL" id="CAJNOC010000118">
    <property type="protein sequence ID" value="CAF0716656.1"/>
    <property type="molecule type" value="Genomic_DNA"/>
</dbReference>
<feature type="region of interest" description="Disordered" evidence="12">
    <location>
        <begin position="93"/>
        <end position="152"/>
    </location>
</feature>
<evidence type="ECO:0000256" key="5">
    <source>
        <dbReference type="ARBA" id="ARBA00023038"/>
    </source>
</evidence>
<dbReference type="PROSITE" id="PS50023">
    <property type="entry name" value="LIM_DOMAIN_2"/>
    <property type="match status" value="2"/>
</dbReference>
<evidence type="ECO:0000313" key="15">
    <source>
        <dbReference type="EMBL" id="CAF0716656.1"/>
    </source>
</evidence>
<reference evidence="15" key="1">
    <citation type="submission" date="2021-02" db="EMBL/GenBank/DDBJ databases">
        <authorList>
            <person name="Nowell W R."/>
        </authorList>
    </citation>
    <scope>NUCLEOTIDE SEQUENCE</scope>
    <source>
        <strain evidence="15">Ploen Becks lab</strain>
    </source>
</reference>
<evidence type="ECO:0000256" key="9">
    <source>
        <dbReference type="PROSITE-ProRule" id="PRU00108"/>
    </source>
</evidence>
<evidence type="ECO:0000256" key="6">
    <source>
        <dbReference type="ARBA" id="ARBA00023125"/>
    </source>
</evidence>
<dbReference type="OrthoDB" id="10068367at2759"/>
<evidence type="ECO:0000256" key="3">
    <source>
        <dbReference type="ARBA" id="ARBA00022737"/>
    </source>
</evidence>
<comment type="subcellular location">
    <subcellularLocation>
        <location evidence="1 9 11">Nucleus</location>
    </subcellularLocation>
</comment>
<dbReference type="SUPFAM" id="SSF46689">
    <property type="entry name" value="Homeodomain-like"/>
    <property type="match status" value="1"/>
</dbReference>
<dbReference type="Pfam" id="PF00412">
    <property type="entry name" value="LIM"/>
    <property type="match status" value="2"/>
</dbReference>
<feature type="compositionally biased region" description="Acidic residues" evidence="12">
    <location>
        <begin position="454"/>
        <end position="465"/>
    </location>
</feature>